<proteinExistence type="inferred from homology"/>
<dbReference type="EMBL" id="JBJKFK010000541">
    <property type="protein sequence ID" value="KAL3316424.1"/>
    <property type="molecule type" value="Genomic_DNA"/>
</dbReference>
<accession>A0ABD2QA43</accession>
<keyword evidence="5" id="KW-0931">ER-Golgi transport</keyword>
<organism evidence="8 9">
    <name type="scientific">Cichlidogyrus casuarinus</name>
    <dbReference type="NCBI Taxonomy" id="1844966"/>
    <lineage>
        <taxon>Eukaryota</taxon>
        <taxon>Metazoa</taxon>
        <taxon>Spiralia</taxon>
        <taxon>Lophotrochozoa</taxon>
        <taxon>Platyhelminthes</taxon>
        <taxon>Monogenea</taxon>
        <taxon>Monopisthocotylea</taxon>
        <taxon>Dactylogyridea</taxon>
        <taxon>Ancyrocephalidae</taxon>
        <taxon>Cichlidogyrus</taxon>
    </lineage>
</organism>
<reference evidence="8 9" key="1">
    <citation type="submission" date="2024-11" db="EMBL/GenBank/DDBJ databases">
        <title>Adaptive evolution of stress response genes in parasites aligns with host niche diversity.</title>
        <authorList>
            <person name="Hahn C."/>
            <person name="Resl P."/>
        </authorList>
    </citation>
    <scope>NUCLEOTIDE SEQUENCE [LARGE SCALE GENOMIC DNA]</scope>
    <source>
        <strain evidence="8">EGGRZ-B1_66</strain>
        <tissue evidence="8">Body</tissue>
    </source>
</reference>
<evidence type="ECO:0000259" key="7">
    <source>
        <dbReference type="Pfam" id="PF12931"/>
    </source>
</evidence>
<feature type="domain" description="Sec16 Sec23-binding" evidence="7">
    <location>
        <begin position="514"/>
        <end position="755"/>
    </location>
</feature>
<evidence type="ECO:0000313" key="8">
    <source>
        <dbReference type="EMBL" id="KAL3316424.1"/>
    </source>
</evidence>
<dbReference type="Gene3D" id="1.25.40.1030">
    <property type="match status" value="1"/>
</dbReference>
<name>A0ABD2QA43_9PLAT</name>
<feature type="compositionally biased region" description="Basic and acidic residues" evidence="6">
    <location>
        <begin position="126"/>
        <end position="135"/>
    </location>
</feature>
<feature type="region of interest" description="Disordered" evidence="6">
    <location>
        <begin position="428"/>
        <end position="474"/>
    </location>
</feature>
<dbReference type="GO" id="GO:0016192">
    <property type="term" value="P:vesicle-mediated transport"/>
    <property type="evidence" value="ECO:0007669"/>
    <property type="project" value="UniProtKB-KW"/>
</dbReference>
<evidence type="ECO:0000256" key="4">
    <source>
        <dbReference type="ARBA" id="ARBA00022824"/>
    </source>
</evidence>
<sequence>MQENYNQNGYNGDYSLNYDYSQTAAPITQNYEQYQQSNQYYGNYDYSYANTGQACMSVPNEQQPPTVPTQPIFTHQNMEMQPQTVHQDPPVVEAVPVKPEKPLNMQQQQLKRSVLPAHVFKKKNKPRADNSDRPPSRTSINSEIDQYAQWYQMLTQYYKQYYPHIKLPEFRPSPGSSSATQSLEYANFCYQFYMEAQNQWANVFMTGAAPVQSDDGRRTPHLFHTPHMRASISVPGLLLQILPSRPMDNEAARIEMLDLNQIANEAIAEAAVRTMHSRSLLNSSYNPVGDQSALSLAEESQSMAAMSDDLNSSKVAFSDSEDDEVTRVCADITGAWDRLDNVFFPGPLSVGNTLKADILVYLKEKMTEIQDRLPFDWESASLLLNMLEQLVKNNGVLQSADLVSVILDGHDLKTSDLRDRLLSRNNEIVPDQQQHHQPRAFNSSFDNNHQSELHTPSHLMSGRNSPSRSRSIASSVSEMNGMHNLILKAAQATSMMVSAKGDRDLEDRALDRFRQLLMHGLTQKAIEHACRTQLWGHAFALAQRLNHTQLMNKVMDRFMKSALHPQDPVMSMYQILGMEMPQIVNSVAYASGVDTGEWRPHLAILLSLKDDRPELVYRSLERMGDSLLARHLVFAAHVCYLLLDQVQEHHSKLPGKIWLLGHCPESETGVAKPFYRDPNDSDIYLDEEALDDRVSVPTEVIQLTEIYEYTRALRNQSFVLIDLLPYKLAYVLRLIDSGLCETAFKYLECIGRALSLHFQHKGLEQIIHKRDFGRMLEITLSLAVQLQYHPDVIGQLTPPDPRNYPILAQNQELLAFCACDWIATLTEIQDAIHRQ</sequence>
<evidence type="ECO:0000256" key="6">
    <source>
        <dbReference type="SAM" id="MobiDB-lite"/>
    </source>
</evidence>
<dbReference type="Pfam" id="PF12931">
    <property type="entry name" value="TPR_Sec16"/>
    <property type="match status" value="1"/>
</dbReference>
<dbReference type="InterPro" id="IPR024298">
    <property type="entry name" value="Sec16_Sec23-bd"/>
</dbReference>
<evidence type="ECO:0000313" key="9">
    <source>
        <dbReference type="Proteomes" id="UP001626550"/>
    </source>
</evidence>
<feature type="region of interest" description="Disordered" evidence="6">
    <location>
        <begin position="118"/>
        <end position="141"/>
    </location>
</feature>
<dbReference type="AlphaFoldDB" id="A0ABD2QA43"/>
<keyword evidence="9" id="KW-1185">Reference proteome</keyword>
<keyword evidence="4" id="KW-0256">Endoplasmic reticulum</keyword>
<evidence type="ECO:0000256" key="5">
    <source>
        <dbReference type="ARBA" id="ARBA00022892"/>
    </source>
</evidence>
<evidence type="ECO:0000256" key="3">
    <source>
        <dbReference type="ARBA" id="ARBA00022448"/>
    </source>
</evidence>
<feature type="compositionally biased region" description="Low complexity" evidence="6">
    <location>
        <begin position="463"/>
        <end position="474"/>
    </location>
</feature>
<evidence type="ECO:0000256" key="1">
    <source>
        <dbReference type="ARBA" id="ARBA00004240"/>
    </source>
</evidence>
<protein>
    <submittedName>
        <fullName evidence="8">Protein transport protein Sec16A</fullName>
    </submittedName>
</protein>
<dbReference type="CDD" id="cd09233">
    <property type="entry name" value="ACE1-Sec16-like"/>
    <property type="match status" value="1"/>
</dbReference>
<dbReference type="GO" id="GO:0005783">
    <property type="term" value="C:endoplasmic reticulum"/>
    <property type="evidence" value="ECO:0007669"/>
    <property type="project" value="UniProtKB-SubCell"/>
</dbReference>
<comment type="similarity">
    <text evidence="2">Belongs to the SEC16 family.</text>
</comment>
<gene>
    <name evidence="8" type="primary">SEC16A_1</name>
    <name evidence="8" type="ORF">Ciccas_004926</name>
</gene>
<keyword evidence="3" id="KW-0813">Transport</keyword>
<feature type="compositionally biased region" description="Polar residues" evidence="6">
    <location>
        <begin position="440"/>
        <end position="454"/>
    </location>
</feature>
<feature type="non-terminal residue" evidence="8">
    <location>
        <position position="835"/>
    </location>
</feature>
<dbReference type="PANTHER" id="PTHR13402:SF6">
    <property type="entry name" value="SECRETORY 16, ISOFORM I"/>
    <property type="match status" value="1"/>
</dbReference>
<comment type="subcellular location">
    <subcellularLocation>
        <location evidence="1">Endoplasmic reticulum</location>
    </subcellularLocation>
</comment>
<comment type="caution">
    <text evidence="8">The sequence shown here is derived from an EMBL/GenBank/DDBJ whole genome shotgun (WGS) entry which is preliminary data.</text>
</comment>
<dbReference type="Proteomes" id="UP001626550">
    <property type="component" value="Unassembled WGS sequence"/>
</dbReference>
<evidence type="ECO:0000256" key="2">
    <source>
        <dbReference type="ARBA" id="ARBA00005927"/>
    </source>
</evidence>
<dbReference type="PANTHER" id="PTHR13402">
    <property type="entry name" value="RGPR-RELATED"/>
    <property type="match status" value="1"/>
</dbReference>